<evidence type="ECO:0000259" key="1">
    <source>
        <dbReference type="Pfam" id="PF00188"/>
    </source>
</evidence>
<dbReference type="InterPro" id="IPR035940">
    <property type="entry name" value="CAP_sf"/>
</dbReference>
<dbReference type="STRING" id="1230453.C453_00940"/>
<organism evidence="2 3">
    <name type="scientific">Haloferax elongans ATCC BAA-1513</name>
    <dbReference type="NCBI Taxonomy" id="1230453"/>
    <lineage>
        <taxon>Archaea</taxon>
        <taxon>Methanobacteriati</taxon>
        <taxon>Methanobacteriota</taxon>
        <taxon>Stenosarchaea group</taxon>
        <taxon>Halobacteria</taxon>
        <taxon>Halobacteriales</taxon>
        <taxon>Haloferacaceae</taxon>
        <taxon>Haloferax</taxon>
    </lineage>
</organism>
<sequence length="197" mass="21787">MAGFSTGILGFSGATPTVDGDQFNESVSNVSSGSDDLVGNFSLEVDTTHNKSKLEREIHAEINTRRQKHDLSTLKYDSELSEIAGSHSQDMAGRQYFSHVSPDGTTLSDRYQWHGYECRVSTSSNEYATGGENIAYRASTNLETNESRLAVTIVDGWMNSTGHRKNILRPYWENEGIGVNVTREGDKTAVYVTQNFC</sequence>
<dbReference type="PANTHER" id="PTHR31157">
    <property type="entry name" value="SCP DOMAIN-CONTAINING PROTEIN"/>
    <property type="match status" value="1"/>
</dbReference>
<comment type="caution">
    <text evidence="2">The sequence shown here is derived from an EMBL/GenBank/DDBJ whole genome shotgun (WGS) entry which is preliminary data.</text>
</comment>
<keyword evidence="3" id="KW-1185">Reference proteome</keyword>
<protein>
    <recommendedName>
        <fullName evidence="1">SCP domain-containing protein</fullName>
    </recommendedName>
</protein>
<dbReference type="AlphaFoldDB" id="M0HWI0"/>
<dbReference type="EMBL" id="AOLK01000004">
    <property type="protein sequence ID" value="ELZ88965.1"/>
    <property type="molecule type" value="Genomic_DNA"/>
</dbReference>
<feature type="domain" description="SCP" evidence="1">
    <location>
        <begin position="61"/>
        <end position="196"/>
    </location>
</feature>
<evidence type="ECO:0000313" key="2">
    <source>
        <dbReference type="EMBL" id="ELZ88965.1"/>
    </source>
</evidence>
<proteinExistence type="predicted"/>
<dbReference type="OrthoDB" id="60683at2157"/>
<reference evidence="2 3" key="1">
    <citation type="journal article" date="2014" name="PLoS Genet.">
        <title>Phylogenetically driven sequencing of extremely halophilic archaea reveals strategies for static and dynamic osmo-response.</title>
        <authorList>
            <person name="Becker E.A."/>
            <person name="Seitzer P.M."/>
            <person name="Tritt A."/>
            <person name="Larsen D."/>
            <person name="Krusor M."/>
            <person name="Yao A.I."/>
            <person name="Wu D."/>
            <person name="Madern D."/>
            <person name="Eisen J.A."/>
            <person name="Darling A.E."/>
            <person name="Facciotti M.T."/>
        </authorList>
    </citation>
    <scope>NUCLEOTIDE SEQUENCE [LARGE SCALE GENOMIC DNA]</scope>
    <source>
        <strain evidence="2 3">ATCC BAA-1513</strain>
    </source>
</reference>
<dbReference type="Pfam" id="PF00188">
    <property type="entry name" value="CAP"/>
    <property type="match status" value="1"/>
</dbReference>
<name>M0HWI0_HALEO</name>
<dbReference type="CDD" id="cd05379">
    <property type="entry name" value="CAP_bacterial"/>
    <property type="match status" value="1"/>
</dbReference>
<accession>M0HWI0</accession>
<dbReference type="InterPro" id="IPR014044">
    <property type="entry name" value="CAP_dom"/>
</dbReference>
<dbReference type="PANTHER" id="PTHR31157:SF1">
    <property type="entry name" value="SCP DOMAIN-CONTAINING PROTEIN"/>
    <property type="match status" value="1"/>
</dbReference>
<dbReference type="Gene3D" id="3.40.33.10">
    <property type="entry name" value="CAP"/>
    <property type="match status" value="1"/>
</dbReference>
<evidence type="ECO:0000313" key="3">
    <source>
        <dbReference type="Proteomes" id="UP000011612"/>
    </source>
</evidence>
<gene>
    <name evidence="2" type="ORF">C453_00940</name>
</gene>
<dbReference type="Proteomes" id="UP000011612">
    <property type="component" value="Unassembled WGS sequence"/>
</dbReference>
<dbReference type="SUPFAM" id="SSF55797">
    <property type="entry name" value="PR-1-like"/>
    <property type="match status" value="1"/>
</dbReference>